<evidence type="ECO:0000313" key="1">
    <source>
        <dbReference type="EMBL" id="GGA80312.1"/>
    </source>
</evidence>
<reference evidence="1" key="2">
    <citation type="submission" date="2020-09" db="EMBL/GenBank/DDBJ databases">
        <authorList>
            <person name="Sun Q."/>
            <person name="Zhou Y."/>
        </authorList>
    </citation>
    <scope>NUCLEOTIDE SEQUENCE</scope>
    <source>
        <strain evidence="1">CGMCC 1.15320</strain>
    </source>
</reference>
<gene>
    <name evidence="1" type="ORF">GCM10011385_38210</name>
</gene>
<comment type="caution">
    <text evidence="1">The sequence shown here is derived from an EMBL/GenBank/DDBJ whole genome shotgun (WGS) entry which is preliminary data.</text>
</comment>
<accession>A0A916S3T1</accession>
<protein>
    <recommendedName>
        <fullName evidence="3">2-acyl-glycerophospho-ethanolamine acyltransferase</fullName>
    </recommendedName>
</protein>
<proteinExistence type="predicted"/>
<dbReference type="RefSeq" id="WP_188722716.1">
    <property type="nucleotide sequence ID" value="NZ_BMIF01000017.1"/>
</dbReference>
<keyword evidence="2" id="KW-1185">Reference proteome</keyword>
<sequence length="241" mass="27114">MLAAAIVIVALILALWSALALWLMSAMKLTFQQALLYVPFKVLFRVNDEDMATAQKAQPPVIYAIWHSSRLEPALMLSLLPEDTLHILDVDSAKAWWLDPWRTLARTIVFNAHHVFVSRRLVRRLRGRGRLAVYLPDDPAPDQKTFRLFRAISRIAVSAEARIVPVYIEGAATSMFSLEKTKRRSLLPRLTIKTLPAMTIAELIAASAQERPLAAMAMFNHLLNARTDVEIAPVREAEPSL</sequence>
<evidence type="ECO:0000313" key="2">
    <source>
        <dbReference type="Proteomes" id="UP000636264"/>
    </source>
</evidence>
<reference evidence="1" key="1">
    <citation type="journal article" date="2014" name="Int. J. Syst. Evol. Microbiol.">
        <title>Complete genome sequence of Corynebacterium casei LMG S-19264T (=DSM 44701T), isolated from a smear-ripened cheese.</title>
        <authorList>
            <consortium name="US DOE Joint Genome Institute (JGI-PGF)"/>
            <person name="Walter F."/>
            <person name="Albersmeier A."/>
            <person name="Kalinowski J."/>
            <person name="Ruckert C."/>
        </authorList>
    </citation>
    <scope>NUCLEOTIDE SEQUENCE</scope>
    <source>
        <strain evidence="1">CGMCC 1.15320</strain>
    </source>
</reference>
<name>A0A916S3T1_9HYPH</name>
<dbReference type="AlphaFoldDB" id="A0A916S3T1"/>
<dbReference type="Proteomes" id="UP000636264">
    <property type="component" value="Unassembled WGS sequence"/>
</dbReference>
<dbReference type="EMBL" id="BMIF01000017">
    <property type="protein sequence ID" value="GGA80312.1"/>
    <property type="molecule type" value="Genomic_DNA"/>
</dbReference>
<evidence type="ECO:0008006" key="3">
    <source>
        <dbReference type="Google" id="ProtNLM"/>
    </source>
</evidence>
<organism evidence="1 2">
    <name type="scientific">Nitratireductor aestuarii</name>
    <dbReference type="NCBI Taxonomy" id="1735103"/>
    <lineage>
        <taxon>Bacteria</taxon>
        <taxon>Pseudomonadati</taxon>
        <taxon>Pseudomonadota</taxon>
        <taxon>Alphaproteobacteria</taxon>
        <taxon>Hyphomicrobiales</taxon>
        <taxon>Phyllobacteriaceae</taxon>
        <taxon>Nitratireductor</taxon>
    </lineage>
</organism>